<evidence type="ECO:0000313" key="3">
    <source>
        <dbReference type="EMBL" id="UXY14024.1"/>
    </source>
</evidence>
<sequence>MQRIKLPPPTRIQSRTTLTVRASDLNYGNHLANDAMLRLLQEARLDWLDHHGLDELGNAHRPGIMLCDVTVCFTGEAFLHERLIIDVGAEAHSRTAIELRYAVREHASGRPIATARTTCVFFDYHNRKVTPMPQSLSRALDQQAQCCAAQPIPEQVDQEQE</sequence>
<dbReference type="InterPro" id="IPR029069">
    <property type="entry name" value="HotDog_dom_sf"/>
</dbReference>
<evidence type="ECO:0000256" key="1">
    <source>
        <dbReference type="ARBA" id="ARBA00005953"/>
    </source>
</evidence>
<dbReference type="Proteomes" id="UP001061302">
    <property type="component" value="Chromosome"/>
</dbReference>
<evidence type="ECO:0000256" key="2">
    <source>
        <dbReference type="ARBA" id="ARBA00022801"/>
    </source>
</evidence>
<gene>
    <name evidence="3" type="ORF">N8I74_11890</name>
</gene>
<proteinExistence type="inferred from homology"/>
<dbReference type="Pfam" id="PF13279">
    <property type="entry name" value="4HBT_2"/>
    <property type="match status" value="1"/>
</dbReference>
<organism evidence="3 4">
    <name type="scientific">Chitiniphilus purpureus</name>
    <dbReference type="NCBI Taxonomy" id="2981137"/>
    <lineage>
        <taxon>Bacteria</taxon>
        <taxon>Pseudomonadati</taxon>
        <taxon>Pseudomonadota</taxon>
        <taxon>Betaproteobacteria</taxon>
        <taxon>Neisseriales</taxon>
        <taxon>Chitinibacteraceae</taxon>
        <taxon>Chitiniphilus</taxon>
    </lineage>
</organism>
<dbReference type="EMBL" id="CP106753">
    <property type="protein sequence ID" value="UXY14024.1"/>
    <property type="molecule type" value="Genomic_DNA"/>
</dbReference>
<accession>A0ABY6DI45</accession>
<dbReference type="SUPFAM" id="SSF54637">
    <property type="entry name" value="Thioesterase/thiol ester dehydrase-isomerase"/>
    <property type="match status" value="1"/>
</dbReference>
<dbReference type="CDD" id="cd00586">
    <property type="entry name" value="4HBT"/>
    <property type="match status" value="1"/>
</dbReference>
<evidence type="ECO:0000313" key="4">
    <source>
        <dbReference type="Proteomes" id="UP001061302"/>
    </source>
</evidence>
<name>A0ABY6DI45_9NEIS</name>
<comment type="similarity">
    <text evidence="1">Belongs to the 4-hydroxybenzoyl-CoA thioesterase family.</text>
</comment>
<dbReference type="PANTHER" id="PTHR31793:SF27">
    <property type="entry name" value="NOVEL THIOESTERASE SUPERFAMILY DOMAIN AND SAPOSIN A-TYPE DOMAIN CONTAINING PROTEIN (0610012H03RIK)"/>
    <property type="match status" value="1"/>
</dbReference>
<protein>
    <submittedName>
        <fullName evidence="3">Thioesterase family protein</fullName>
    </submittedName>
</protein>
<keyword evidence="4" id="KW-1185">Reference proteome</keyword>
<dbReference type="PANTHER" id="PTHR31793">
    <property type="entry name" value="4-HYDROXYBENZOYL-COA THIOESTERASE FAMILY MEMBER"/>
    <property type="match status" value="1"/>
</dbReference>
<reference evidence="3" key="1">
    <citation type="submission" date="2022-10" db="EMBL/GenBank/DDBJ databases">
        <title>Chitiniphilus purpureus sp. nov., a novel chitin-degrading bacterium isolated from crawfish pond sediment.</title>
        <authorList>
            <person name="Li K."/>
        </authorList>
    </citation>
    <scope>NUCLEOTIDE SEQUENCE</scope>
    <source>
        <strain evidence="3">CD1</strain>
    </source>
</reference>
<dbReference type="InterPro" id="IPR050563">
    <property type="entry name" value="4-hydroxybenzoyl-CoA_TE"/>
</dbReference>
<keyword evidence="2" id="KW-0378">Hydrolase</keyword>
<dbReference type="Gene3D" id="3.10.129.10">
    <property type="entry name" value="Hotdog Thioesterase"/>
    <property type="match status" value="1"/>
</dbReference>
<dbReference type="RefSeq" id="WP_263123322.1">
    <property type="nucleotide sequence ID" value="NZ_CP106753.1"/>
</dbReference>